<keyword evidence="3" id="KW-1185">Reference proteome</keyword>
<dbReference type="RefSeq" id="WP_377031707.1">
    <property type="nucleotide sequence ID" value="NZ_JBHOMY010000122.1"/>
</dbReference>
<dbReference type="EMBL" id="JBHOMY010000122">
    <property type="protein sequence ID" value="MFC1460471.1"/>
    <property type="molecule type" value="Genomic_DNA"/>
</dbReference>
<keyword evidence="1" id="KW-1133">Transmembrane helix</keyword>
<evidence type="ECO:0000313" key="3">
    <source>
        <dbReference type="Proteomes" id="UP001593940"/>
    </source>
</evidence>
<comment type="caution">
    <text evidence="2">The sequence shown here is derived from an EMBL/GenBank/DDBJ whole genome shotgun (WGS) entry which is preliminary data.</text>
</comment>
<protein>
    <submittedName>
        <fullName evidence="2">Uncharacterized protein</fullName>
    </submittedName>
</protein>
<evidence type="ECO:0000313" key="2">
    <source>
        <dbReference type="EMBL" id="MFC1460471.1"/>
    </source>
</evidence>
<sequence length="67" mass="7060">MAAVSLVLVWCAAGVLGLLHANIGPGRGFAGVADWLFAALLGPFSFLISFLAGEMLDRAEDDPERRS</sequence>
<evidence type="ECO:0000256" key="1">
    <source>
        <dbReference type="SAM" id="Phobius"/>
    </source>
</evidence>
<keyword evidence="1" id="KW-0472">Membrane</keyword>
<keyword evidence="1" id="KW-0812">Transmembrane</keyword>
<gene>
    <name evidence="2" type="ORF">ACETIH_27915</name>
</gene>
<feature type="transmembrane region" description="Helical" evidence="1">
    <location>
        <begin position="37"/>
        <end position="56"/>
    </location>
</feature>
<accession>A0ABV6YH11</accession>
<dbReference type="Proteomes" id="UP001593940">
    <property type="component" value="Unassembled WGS sequence"/>
</dbReference>
<proteinExistence type="predicted"/>
<name>A0ABV6YH11_9HYPH</name>
<organism evidence="2 3">
    <name type="scientific">Microvirga arabica</name>
    <dbReference type="NCBI Taxonomy" id="1128671"/>
    <lineage>
        <taxon>Bacteria</taxon>
        <taxon>Pseudomonadati</taxon>
        <taxon>Pseudomonadota</taxon>
        <taxon>Alphaproteobacteria</taxon>
        <taxon>Hyphomicrobiales</taxon>
        <taxon>Methylobacteriaceae</taxon>
        <taxon>Microvirga</taxon>
    </lineage>
</organism>
<reference evidence="2 3" key="1">
    <citation type="submission" date="2024-09" db="EMBL/GenBank/DDBJ databases">
        <title>Nodulacao em especies de Leguminosae Basais da Amazonia e Caracterizacao dos Rizobios e Bacterias Associadas aos Nodulos.</title>
        <authorList>
            <person name="Jambeiro I.C.A."/>
            <person name="Lopes I.S."/>
            <person name="Aguiar E.R.G.R."/>
            <person name="Santos A.F.J."/>
            <person name="Dos Santos J.M.F."/>
            <person name="Gross E."/>
        </authorList>
    </citation>
    <scope>NUCLEOTIDE SEQUENCE [LARGE SCALE GENOMIC DNA]</scope>
    <source>
        <strain evidence="2 3">BRUESC1165</strain>
    </source>
</reference>